<name>A0A4Z1FPT3_9HELO</name>
<evidence type="ECO:0000256" key="1">
    <source>
        <dbReference type="SAM" id="MobiDB-lite"/>
    </source>
</evidence>
<dbReference type="EMBL" id="PQXI01000124">
    <property type="protein sequence ID" value="TGO23707.1"/>
    <property type="molecule type" value="Genomic_DNA"/>
</dbReference>
<evidence type="ECO:0000313" key="3">
    <source>
        <dbReference type="Proteomes" id="UP000297910"/>
    </source>
</evidence>
<comment type="caution">
    <text evidence="2">The sequence shown here is derived from an EMBL/GenBank/DDBJ whole genome shotgun (WGS) entry which is preliminary data.</text>
</comment>
<feature type="region of interest" description="Disordered" evidence="1">
    <location>
        <begin position="1"/>
        <end position="35"/>
    </location>
</feature>
<keyword evidence="3" id="KW-1185">Reference proteome</keyword>
<gene>
    <name evidence="2" type="ORF">BPAE_0124g00400</name>
</gene>
<protein>
    <submittedName>
        <fullName evidence="2">Uncharacterized protein</fullName>
    </submittedName>
</protein>
<reference evidence="2 3" key="1">
    <citation type="submission" date="2017-12" db="EMBL/GenBank/DDBJ databases">
        <title>Comparative genomics of Botrytis spp.</title>
        <authorList>
            <person name="Valero-Jimenez C.A."/>
            <person name="Tapia P."/>
            <person name="Veloso J."/>
            <person name="Silva-Moreno E."/>
            <person name="Staats M."/>
            <person name="Valdes J.H."/>
            <person name="Van Kan J.A.L."/>
        </authorList>
    </citation>
    <scope>NUCLEOTIDE SEQUENCE [LARGE SCALE GENOMIC DNA]</scope>
    <source>
        <strain evidence="2 3">Bp0003</strain>
    </source>
</reference>
<dbReference type="Proteomes" id="UP000297910">
    <property type="component" value="Unassembled WGS sequence"/>
</dbReference>
<feature type="compositionally biased region" description="Basic and acidic residues" evidence="1">
    <location>
        <begin position="98"/>
        <end position="117"/>
    </location>
</feature>
<feature type="region of interest" description="Disordered" evidence="1">
    <location>
        <begin position="50"/>
        <end position="123"/>
    </location>
</feature>
<sequence>MAPYIDKRKKRGRISHQNAPTVEAQPSEESKERKVSKNFAARIAIAAKLRQERRNQRRLAKRAALNPKGTQAGGDVDMKPEKEEEKEDQNDNVYKAMDILEDKDTDKDKEGDEDRWGGGRGAGSTWEIPIQEICFLETLRFAITKLIHKDS</sequence>
<organism evidence="2 3">
    <name type="scientific">Botrytis paeoniae</name>
    <dbReference type="NCBI Taxonomy" id="278948"/>
    <lineage>
        <taxon>Eukaryota</taxon>
        <taxon>Fungi</taxon>
        <taxon>Dikarya</taxon>
        <taxon>Ascomycota</taxon>
        <taxon>Pezizomycotina</taxon>
        <taxon>Leotiomycetes</taxon>
        <taxon>Helotiales</taxon>
        <taxon>Sclerotiniaceae</taxon>
        <taxon>Botrytis</taxon>
    </lineage>
</organism>
<evidence type="ECO:0000313" key="2">
    <source>
        <dbReference type="EMBL" id="TGO23707.1"/>
    </source>
</evidence>
<dbReference type="AlphaFoldDB" id="A0A4Z1FPT3"/>
<accession>A0A4Z1FPT3</accession>
<proteinExistence type="predicted"/>